<gene>
    <name evidence="1" type="ORF">D4A39_08290</name>
</gene>
<sequence length="133" mass="15685">MWDKGDYYIVGLYEEMVDDIYPTHFTPIIAERKYGLYRRWNYIVKKPYEIELKSPVSSFKENHEDLFPVKTMHYVDPIKLNCRTQVIGLGRDRILASDSKAKLVLNVATSVLTRWSYSGYLDRAMITLRNIVE</sequence>
<proteinExistence type="predicted"/>
<evidence type="ECO:0000313" key="2">
    <source>
        <dbReference type="Proteomes" id="UP000283734"/>
    </source>
</evidence>
<dbReference type="AlphaFoldDB" id="A0A418XZL4"/>
<dbReference type="Proteomes" id="UP000283734">
    <property type="component" value="Unassembled WGS sequence"/>
</dbReference>
<reference evidence="1 2" key="1">
    <citation type="submission" date="2018-09" db="EMBL/GenBank/DDBJ databases">
        <title>Alcanivorax profundi sp. nov., isolated from 1000 m-depth seawater of the Mariana Trench.</title>
        <authorList>
            <person name="Liu J."/>
        </authorList>
    </citation>
    <scope>NUCLEOTIDE SEQUENCE [LARGE SCALE GENOMIC DNA]</scope>
    <source>
        <strain evidence="1 2">MTEO17</strain>
    </source>
</reference>
<name>A0A418XZL4_9GAMM</name>
<evidence type="ECO:0000313" key="1">
    <source>
        <dbReference type="EMBL" id="RJG18457.1"/>
    </source>
</evidence>
<protein>
    <submittedName>
        <fullName evidence="1">Uncharacterized protein</fullName>
    </submittedName>
</protein>
<organism evidence="1 2">
    <name type="scientific">Alcanivorax profundi</name>
    <dbReference type="NCBI Taxonomy" id="2338368"/>
    <lineage>
        <taxon>Bacteria</taxon>
        <taxon>Pseudomonadati</taxon>
        <taxon>Pseudomonadota</taxon>
        <taxon>Gammaproteobacteria</taxon>
        <taxon>Oceanospirillales</taxon>
        <taxon>Alcanivoracaceae</taxon>
        <taxon>Alcanivorax</taxon>
    </lineage>
</organism>
<accession>A0A418XZL4</accession>
<keyword evidence="2" id="KW-1185">Reference proteome</keyword>
<comment type="caution">
    <text evidence="1">The sequence shown here is derived from an EMBL/GenBank/DDBJ whole genome shotgun (WGS) entry which is preliminary data.</text>
</comment>
<dbReference type="EMBL" id="QYYA01000002">
    <property type="protein sequence ID" value="RJG18457.1"/>
    <property type="molecule type" value="Genomic_DNA"/>
</dbReference>